<evidence type="ECO:0000313" key="3">
    <source>
        <dbReference type="EMBL" id="KAL3849420.1"/>
    </source>
</evidence>
<dbReference type="PANTHER" id="PTHR24015">
    <property type="entry name" value="OS07G0578800 PROTEIN-RELATED"/>
    <property type="match status" value="1"/>
</dbReference>
<organism evidence="3 4">
    <name type="scientific">Penstemon smallii</name>
    <dbReference type="NCBI Taxonomy" id="265156"/>
    <lineage>
        <taxon>Eukaryota</taxon>
        <taxon>Viridiplantae</taxon>
        <taxon>Streptophyta</taxon>
        <taxon>Embryophyta</taxon>
        <taxon>Tracheophyta</taxon>
        <taxon>Spermatophyta</taxon>
        <taxon>Magnoliopsida</taxon>
        <taxon>eudicotyledons</taxon>
        <taxon>Gunneridae</taxon>
        <taxon>Pentapetalae</taxon>
        <taxon>asterids</taxon>
        <taxon>lamiids</taxon>
        <taxon>Lamiales</taxon>
        <taxon>Plantaginaceae</taxon>
        <taxon>Cheloneae</taxon>
        <taxon>Penstemon</taxon>
    </lineage>
</organism>
<dbReference type="Proteomes" id="UP001634393">
    <property type="component" value="Unassembled WGS sequence"/>
</dbReference>
<proteinExistence type="predicted"/>
<gene>
    <name evidence="3" type="ORF">ACJIZ3_011302</name>
</gene>
<accession>A0ABD3UK82</accession>
<dbReference type="NCBIfam" id="TIGR00756">
    <property type="entry name" value="PPR"/>
    <property type="match status" value="1"/>
</dbReference>
<evidence type="ECO:0000256" key="2">
    <source>
        <dbReference type="PROSITE-ProRule" id="PRU00708"/>
    </source>
</evidence>
<name>A0ABD3UK82_9LAMI</name>
<keyword evidence="4" id="KW-1185">Reference proteome</keyword>
<protein>
    <recommendedName>
        <fullName evidence="5">Pentatricopeptide repeat-containing protein</fullName>
    </recommendedName>
</protein>
<dbReference type="AlphaFoldDB" id="A0ABD3UK82"/>
<dbReference type="PROSITE" id="PS51375">
    <property type="entry name" value="PPR"/>
    <property type="match status" value="1"/>
</dbReference>
<dbReference type="InterPro" id="IPR011990">
    <property type="entry name" value="TPR-like_helical_dom_sf"/>
</dbReference>
<keyword evidence="1" id="KW-0677">Repeat</keyword>
<dbReference type="EMBL" id="JBJXBP010000001">
    <property type="protein sequence ID" value="KAL3849420.1"/>
    <property type="molecule type" value="Genomic_DNA"/>
</dbReference>
<comment type="caution">
    <text evidence="3">The sequence shown here is derived from an EMBL/GenBank/DDBJ whole genome shotgun (WGS) entry which is preliminary data.</text>
</comment>
<dbReference type="InterPro" id="IPR002885">
    <property type="entry name" value="PPR_rpt"/>
</dbReference>
<dbReference type="Gene3D" id="1.25.40.10">
    <property type="entry name" value="Tetratricopeptide repeat domain"/>
    <property type="match status" value="1"/>
</dbReference>
<reference evidence="3 4" key="1">
    <citation type="submission" date="2024-12" db="EMBL/GenBank/DDBJ databases">
        <title>The unique morphological basis and parallel evolutionary history of personate flowers in Penstemon.</title>
        <authorList>
            <person name="Depatie T.H."/>
            <person name="Wessinger C.A."/>
        </authorList>
    </citation>
    <scope>NUCLEOTIDE SEQUENCE [LARGE SCALE GENOMIC DNA]</scope>
    <source>
        <strain evidence="3">WTNN_2</strain>
        <tissue evidence="3">Leaf</tissue>
    </source>
</reference>
<evidence type="ECO:0000256" key="1">
    <source>
        <dbReference type="ARBA" id="ARBA00022737"/>
    </source>
</evidence>
<evidence type="ECO:0000313" key="4">
    <source>
        <dbReference type="Proteomes" id="UP001634393"/>
    </source>
</evidence>
<dbReference type="Pfam" id="PF13041">
    <property type="entry name" value="PPR_2"/>
    <property type="match status" value="1"/>
</dbReference>
<sequence length="348" mass="38283">MNVFIFHPLKNKILSCLSRKFISPAALIEFPSIDYGENHSSKLNPLNLFTSPNNLRGLTLQETKLVHAILLKTGVLYSNIEISRMNCAFQLFEEIPEPNLVTWNLLILECKKIIFSMILGDLLMGVLFACSALENGFFSNGYVRAGMINSFSRNFISSHGSLIPNSFVFSSALTACAALEELNLGKSIQGPVIKSGVGDDGFVGTATVDLYAKCGDMCDAMKQLKLMPVCNVVSWTAIISGFAHKGDLSSVVLVLDEMRKTEVDMNHYTVSSLFAACALSAMFNEATQIHCLILKICFCSNSVVKSSLITMYSKVGAIDSSELAFYETHDLKQIRQFICSKICLNNTQ</sequence>
<evidence type="ECO:0008006" key="5">
    <source>
        <dbReference type="Google" id="ProtNLM"/>
    </source>
</evidence>
<dbReference type="InterPro" id="IPR046960">
    <property type="entry name" value="PPR_At4g14850-like_plant"/>
</dbReference>
<feature type="repeat" description="PPR" evidence="2">
    <location>
        <begin position="231"/>
        <end position="265"/>
    </location>
</feature>